<dbReference type="GO" id="GO:0008643">
    <property type="term" value="P:carbohydrate transport"/>
    <property type="evidence" value="ECO:0007669"/>
    <property type="project" value="InterPro"/>
</dbReference>
<evidence type="ECO:0000256" key="13">
    <source>
        <dbReference type="ARBA" id="ARBA00066315"/>
    </source>
</evidence>
<evidence type="ECO:0000256" key="8">
    <source>
        <dbReference type="ARBA" id="ARBA00050355"/>
    </source>
</evidence>
<evidence type="ECO:0000256" key="11">
    <source>
        <dbReference type="ARBA" id="ARBA00061029"/>
    </source>
</evidence>
<comment type="function">
    <text evidence="10">Part of the ABC transporter complex XacGHIJK involved in the uptake of xylose and arabinose. Responsible for energy coupling to the transport system.</text>
</comment>
<evidence type="ECO:0000313" key="16">
    <source>
        <dbReference type="Proteomes" id="UP000019024"/>
    </source>
</evidence>
<dbReference type="OrthoDB" id="18368at2157"/>
<dbReference type="Gene3D" id="2.40.50.140">
    <property type="entry name" value="Nucleic acid-binding proteins"/>
    <property type="match status" value="1"/>
</dbReference>
<dbReference type="GO" id="GO:0016887">
    <property type="term" value="F:ATP hydrolysis activity"/>
    <property type="evidence" value="ECO:0007669"/>
    <property type="project" value="InterPro"/>
</dbReference>
<evidence type="ECO:0000256" key="3">
    <source>
        <dbReference type="ARBA" id="ARBA00022475"/>
    </source>
</evidence>
<dbReference type="InterPro" id="IPR003439">
    <property type="entry name" value="ABC_transporter-like_ATP-bd"/>
</dbReference>
<dbReference type="PATRIC" id="fig|797299.3.peg.3085"/>
<evidence type="ECO:0000256" key="9">
    <source>
        <dbReference type="ARBA" id="ARBA00051890"/>
    </source>
</evidence>
<dbReference type="GO" id="GO:0140359">
    <property type="term" value="F:ABC-type transporter activity"/>
    <property type="evidence" value="ECO:0007669"/>
    <property type="project" value="InterPro"/>
</dbReference>
<organism evidence="15 16">
    <name type="scientific">Halostagnicola larsenii XH-48</name>
    <dbReference type="NCBI Taxonomy" id="797299"/>
    <lineage>
        <taxon>Archaea</taxon>
        <taxon>Methanobacteriati</taxon>
        <taxon>Methanobacteriota</taxon>
        <taxon>Stenosarchaea group</taxon>
        <taxon>Halobacteria</taxon>
        <taxon>Halobacteriales</taxon>
        <taxon>Natrialbaceae</taxon>
        <taxon>Halostagnicola</taxon>
    </lineage>
</organism>
<dbReference type="RefSeq" id="WP_049954265.1">
    <property type="nucleotide sequence ID" value="NZ_CP007056.1"/>
</dbReference>
<dbReference type="FunFam" id="3.40.50.300:FF:000042">
    <property type="entry name" value="Maltose/maltodextrin ABC transporter, ATP-binding protein"/>
    <property type="match status" value="1"/>
</dbReference>
<keyword evidence="15" id="KW-0614">Plasmid</keyword>
<dbReference type="EMBL" id="CP007056">
    <property type="protein sequence ID" value="AHG01339.1"/>
    <property type="molecule type" value="Genomic_DNA"/>
</dbReference>
<comment type="similarity">
    <text evidence="11">Belongs to the ABC transporter superfamily. Carbohydrate uptake transporter-1 (CUT1) (TC 3.A.1.1) family.</text>
</comment>
<dbReference type="GO" id="GO:0055052">
    <property type="term" value="C:ATP-binding cassette (ABC) transporter complex, substrate-binding subunit-containing"/>
    <property type="evidence" value="ECO:0007669"/>
    <property type="project" value="TreeGrafter"/>
</dbReference>
<dbReference type="CDD" id="cd03301">
    <property type="entry name" value="ABC_MalK_N"/>
    <property type="match status" value="1"/>
</dbReference>
<dbReference type="eggNOG" id="arCOG00177">
    <property type="taxonomic scope" value="Archaea"/>
</dbReference>
<keyword evidence="6" id="KW-1278">Translocase</keyword>
<dbReference type="SUPFAM" id="SSF50331">
    <property type="entry name" value="MOP-like"/>
    <property type="match status" value="1"/>
</dbReference>
<dbReference type="HOGENOM" id="CLU_000604_1_1_2"/>
<dbReference type="InterPro" id="IPR047641">
    <property type="entry name" value="ABC_transpr_MalK/UgpC-like"/>
</dbReference>
<dbReference type="InterPro" id="IPR003593">
    <property type="entry name" value="AAA+_ATPase"/>
</dbReference>
<keyword evidence="7" id="KW-0472">Membrane</keyword>
<evidence type="ECO:0000256" key="10">
    <source>
        <dbReference type="ARBA" id="ARBA00053454"/>
    </source>
</evidence>
<dbReference type="InterPro" id="IPR027417">
    <property type="entry name" value="P-loop_NTPase"/>
</dbReference>
<dbReference type="Gene3D" id="3.40.50.300">
    <property type="entry name" value="P-loop containing nucleotide triphosphate hydrolases"/>
    <property type="match status" value="1"/>
</dbReference>
<evidence type="ECO:0000256" key="7">
    <source>
        <dbReference type="ARBA" id="ARBA00023136"/>
    </source>
</evidence>
<keyword evidence="4" id="KW-0547">Nucleotide-binding</keyword>
<evidence type="ECO:0000256" key="6">
    <source>
        <dbReference type="ARBA" id="ARBA00022967"/>
    </source>
</evidence>
<dbReference type="PANTHER" id="PTHR43875">
    <property type="entry name" value="MALTODEXTRIN IMPORT ATP-BINDING PROTEIN MSMX"/>
    <property type="match status" value="1"/>
</dbReference>
<protein>
    <recommendedName>
        <fullName evidence="13">ABC-type D-xylose/L-arabinose transporter</fullName>
        <ecNumber evidence="13">7.5.2.13</ecNumber>
    </recommendedName>
</protein>
<dbReference type="SMART" id="SM00382">
    <property type="entry name" value="AAA"/>
    <property type="match status" value="1"/>
</dbReference>
<dbReference type="InterPro" id="IPR012340">
    <property type="entry name" value="NA-bd_OB-fold"/>
</dbReference>
<dbReference type="GO" id="GO:0005524">
    <property type="term" value="F:ATP binding"/>
    <property type="evidence" value="ECO:0007669"/>
    <property type="project" value="UniProtKB-KW"/>
</dbReference>
<dbReference type="EC" id="7.5.2.13" evidence="13"/>
<evidence type="ECO:0000313" key="15">
    <source>
        <dbReference type="EMBL" id="AHG01339.1"/>
    </source>
</evidence>
<dbReference type="PANTHER" id="PTHR43875:SF15">
    <property type="entry name" value="TREHALOSE IMPORT ATP-BINDING PROTEIN SUGC"/>
    <property type="match status" value="1"/>
</dbReference>
<dbReference type="GeneID" id="25146755"/>
<reference evidence="15 16" key="1">
    <citation type="submission" date="2014-01" db="EMBL/GenBank/DDBJ databases">
        <authorList>
            <consortium name="DOE Joint Genome Institute"/>
            <person name="Anderson I."/>
            <person name="Huntemann M."/>
            <person name="Han J."/>
            <person name="Chen A."/>
            <person name="Kyrpides N."/>
            <person name="Mavromatis K."/>
            <person name="Markowitz V."/>
            <person name="Palaniappan K."/>
            <person name="Ivanova N."/>
            <person name="Schaumberg A."/>
            <person name="Pati A."/>
            <person name="Liolios K."/>
            <person name="Nordberg H.P."/>
            <person name="Cantor M.N."/>
            <person name="Hua S.X."/>
            <person name="Woyke T."/>
        </authorList>
    </citation>
    <scope>NUCLEOTIDE SEQUENCE [LARGE SCALE GENOMIC DNA]</scope>
    <source>
        <strain evidence="15 16">XH-48</strain>
        <plasmid evidence="16">1</plasmid>
    </source>
</reference>
<evidence type="ECO:0000256" key="1">
    <source>
        <dbReference type="ARBA" id="ARBA00004202"/>
    </source>
</evidence>
<dbReference type="KEGG" id="hlr:HALLA_02855"/>
<dbReference type="InterPro" id="IPR008995">
    <property type="entry name" value="Mo/tungstate-bd_C_term_dom"/>
</dbReference>
<dbReference type="PROSITE" id="PS50893">
    <property type="entry name" value="ABC_TRANSPORTER_2"/>
    <property type="match status" value="1"/>
</dbReference>
<evidence type="ECO:0000256" key="12">
    <source>
        <dbReference type="ARBA" id="ARBA00065962"/>
    </source>
</evidence>
<keyword evidence="2" id="KW-0813">Transport</keyword>
<dbReference type="Pfam" id="PF00005">
    <property type="entry name" value="ABC_tran"/>
    <property type="match status" value="1"/>
</dbReference>
<comment type="subcellular location">
    <subcellularLocation>
        <location evidence="1">Cell membrane</location>
        <topology evidence="1">Peripheral membrane protein</topology>
    </subcellularLocation>
</comment>
<dbReference type="SUPFAM" id="SSF52540">
    <property type="entry name" value="P-loop containing nucleoside triphosphate hydrolases"/>
    <property type="match status" value="1"/>
</dbReference>
<dbReference type="InterPro" id="IPR017871">
    <property type="entry name" value="ABC_transporter-like_CS"/>
</dbReference>
<geneLocation type="plasmid" evidence="15">
    <name>unnamed</name>
</geneLocation>
<evidence type="ECO:0000256" key="4">
    <source>
        <dbReference type="ARBA" id="ARBA00022741"/>
    </source>
</evidence>
<accession>W0JRX9</accession>
<dbReference type="Gene3D" id="2.40.50.100">
    <property type="match status" value="1"/>
</dbReference>
<dbReference type="Proteomes" id="UP000019024">
    <property type="component" value="Plasmid unnamed"/>
</dbReference>
<evidence type="ECO:0000259" key="14">
    <source>
        <dbReference type="PROSITE" id="PS50893"/>
    </source>
</evidence>
<sequence>MGHVNLTNTTKRYEEVVAVDEMNLEIEDGEFLCLVGPSGCGKSTTLEMISGLTLPSDGTVEIAGKDVTNEPPKDRNISMVFQNIALFPHMNVRKNISFGLRLRDFEDEEIERRVKQAAKIVQLEGMLDRSPSELSGGQQQRVGIARAIVREPEVFLMDEPLANLDAKLRVHMRTEIQRLQKELDITTVYVTHDQEEAMTMADRIAIINGGNLQQCAPPLECYDRPANRFVASFIGSPSMNIYDGSVTNDTLDLTHFQISHSLDIDSGHNDVSVGVRPEDVYLVSSDDEPETPSAAFPAVVDVLEPVGDQTYAYLNPADSQADSDSVMGEDATELLVSIDPDTAISENETVEIVFDREKVHVFDGPTGDSIAHGIVKQAAAEPTPVSSEEEIQG</sequence>
<comment type="catalytic activity">
    <reaction evidence="8">
        <text>D-xylose(out) + ATP + H2O = D-xylose(in) + ADP + phosphate + H(+)</text>
        <dbReference type="Rhea" id="RHEA:29899"/>
        <dbReference type="ChEBI" id="CHEBI:15377"/>
        <dbReference type="ChEBI" id="CHEBI:15378"/>
        <dbReference type="ChEBI" id="CHEBI:30616"/>
        <dbReference type="ChEBI" id="CHEBI:43474"/>
        <dbReference type="ChEBI" id="CHEBI:53455"/>
        <dbReference type="ChEBI" id="CHEBI:456216"/>
        <dbReference type="EC" id="7.5.2.13"/>
    </reaction>
    <physiologicalReaction direction="left-to-right" evidence="8">
        <dbReference type="Rhea" id="RHEA:29900"/>
    </physiologicalReaction>
</comment>
<keyword evidence="5 15" id="KW-0067">ATP-binding</keyword>
<evidence type="ECO:0000256" key="5">
    <source>
        <dbReference type="ARBA" id="ARBA00022840"/>
    </source>
</evidence>
<dbReference type="InterPro" id="IPR015855">
    <property type="entry name" value="ABC_transpr_MalK-like"/>
</dbReference>
<keyword evidence="3" id="KW-1003">Cell membrane</keyword>
<keyword evidence="16" id="KW-1185">Reference proteome</keyword>
<comment type="subunit">
    <text evidence="12">The complex is composed of two ATP-binding proteins (XacJ and XacK), two transmembrane proteins (XacH and XacI) and a solute-binding protein (XacG).</text>
</comment>
<proteinExistence type="inferred from homology"/>
<name>W0JRX9_9EURY</name>
<feature type="domain" description="ABC transporter" evidence="14">
    <location>
        <begin position="4"/>
        <end position="234"/>
    </location>
</feature>
<evidence type="ECO:0000256" key="2">
    <source>
        <dbReference type="ARBA" id="ARBA00022448"/>
    </source>
</evidence>
<dbReference type="PROSITE" id="PS00211">
    <property type="entry name" value="ABC_TRANSPORTER_1"/>
    <property type="match status" value="1"/>
</dbReference>
<gene>
    <name evidence="15" type="ORF">HALLA_02855</name>
</gene>
<dbReference type="AlphaFoldDB" id="W0JRX9"/>
<comment type="catalytic activity">
    <reaction evidence="9">
        <text>L-arabinose(out) + ATP + H2O = L-arabinose(in) + ADP + phosphate + H(+)</text>
        <dbReference type="Rhea" id="RHEA:30007"/>
        <dbReference type="ChEBI" id="CHEBI:15377"/>
        <dbReference type="ChEBI" id="CHEBI:15378"/>
        <dbReference type="ChEBI" id="CHEBI:17535"/>
        <dbReference type="ChEBI" id="CHEBI:30616"/>
        <dbReference type="ChEBI" id="CHEBI:43474"/>
        <dbReference type="ChEBI" id="CHEBI:456216"/>
        <dbReference type="EC" id="7.5.2.13"/>
    </reaction>
    <physiologicalReaction direction="left-to-right" evidence="9">
        <dbReference type="Rhea" id="RHEA:30008"/>
    </physiologicalReaction>
</comment>